<evidence type="ECO:0000256" key="4">
    <source>
        <dbReference type="ARBA" id="ARBA00022833"/>
    </source>
</evidence>
<dbReference type="InterPro" id="IPR044246">
    <property type="entry name" value="ZFP3-like"/>
</dbReference>
<evidence type="ECO:0000256" key="6">
    <source>
        <dbReference type="PROSITE-ProRule" id="PRU00042"/>
    </source>
</evidence>
<dbReference type="PROSITE" id="PS50157">
    <property type="entry name" value="ZINC_FINGER_C2H2_2"/>
    <property type="match status" value="1"/>
</dbReference>
<evidence type="ECO:0000256" key="1">
    <source>
        <dbReference type="ARBA" id="ARBA00004123"/>
    </source>
</evidence>
<evidence type="ECO:0000259" key="7">
    <source>
        <dbReference type="PROSITE" id="PS50157"/>
    </source>
</evidence>
<dbReference type="PANTHER" id="PTHR47287:SF15">
    <property type="entry name" value="ZINC FINGER PROTEIN 3-LIKE"/>
    <property type="match status" value="1"/>
</dbReference>
<evidence type="ECO:0000256" key="3">
    <source>
        <dbReference type="ARBA" id="ARBA00022771"/>
    </source>
</evidence>
<gene>
    <name evidence="8" type="ORF">TanjilG_27384</name>
</gene>
<dbReference type="Proteomes" id="UP000188354">
    <property type="component" value="Unassembled WGS sequence"/>
</dbReference>
<dbReference type="GO" id="GO:0009788">
    <property type="term" value="P:negative regulation of abscisic acid-activated signaling pathway"/>
    <property type="evidence" value="ECO:0007669"/>
    <property type="project" value="InterPro"/>
</dbReference>
<comment type="caution">
    <text evidence="8">The sequence shown here is derived from an EMBL/GenBank/DDBJ whole genome shotgun (WGS) entry which is preliminary data.</text>
</comment>
<keyword evidence="2" id="KW-0479">Metal-binding</keyword>
<reference evidence="8 9" key="1">
    <citation type="journal article" date="2017" name="Plant Biotechnol. J.">
        <title>A comprehensive draft genome sequence for lupin (Lupinus angustifolius), an emerging health food: insights into plant-microbe interactions and legume evolution.</title>
        <authorList>
            <person name="Hane J.K."/>
            <person name="Ming Y."/>
            <person name="Kamphuis L.G."/>
            <person name="Nelson M.N."/>
            <person name="Garg G."/>
            <person name="Atkins C.A."/>
            <person name="Bayer P.E."/>
            <person name="Bravo A."/>
            <person name="Bringans S."/>
            <person name="Cannon S."/>
            <person name="Edwards D."/>
            <person name="Foley R."/>
            <person name="Gao L.L."/>
            <person name="Harrison M.J."/>
            <person name="Huang W."/>
            <person name="Hurgobin B."/>
            <person name="Li S."/>
            <person name="Liu C.W."/>
            <person name="McGrath A."/>
            <person name="Morahan G."/>
            <person name="Murray J."/>
            <person name="Weller J."/>
            <person name="Jian J."/>
            <person name="Singh K.B."/>
        </authorList>
    </citation>
    <scope>NUCLEOTIDE SEQUENCE [LARGE SCALE GENOMIC DNA]</scope>
    <source>
        <strain evidence="9">cv. Tanjil</strain>
        <tissue evidence="8">Whole plant</tissue>
    </source>
</reference>
<comment type="subcellular location">
    <subcellularLocation>
        <location evidence="1">Nucleus</location>
    </subcellularLocation>
</comment>
<dbReference type="PROSITE" id="PS00028">
    <property type="entry name" value="ZINC_FINGER_C2H2_1"/>
    <property type="match status" value="1"/>
</dbReference>
<proteinExistence type="predicted"/>
<keyword evidence="4" id="KW-0862">Zinc</keyword>
<keyword evidence="3 6" id="KW-0863">Zinc-finger</keyword>
<keyword evidence="9" id="KW-1185">Reference proteome</keyword>
<evidence type="ECO:0000256" key="2">
    <source>
        <dbReference type="ARBA" id="ARBA00022723"/>
    </source>
</evidence>
<evidence type="ECO:0000256" key="5">
    <source>
        <dbReference type="ARBA" id="ARBA00023242"/>
    </source>
</evidence>
<organism evidence="8 9">
    <name type="scientific">Lupinus angustifolius</name>
    <name type="common">Narrow-leaved blue lupine</name>
    <dbReference type="NCBI Taxonomy" id="3871"/>
    <lineage>
        <taxon>Eukaryota</taxon>
        <taxon>Viridiplantae</taxon>
        <taxon>Streptophyta</taxon>
        <taxon>Embryophyta</taxon>
        <taxon>Tracheophyta</taxon>
        <taxon>Spermatophyta</taxon>
        <taxon>Magnoliopsida</taxon>
        <taxon>eudicotyledons</taxon>
        <taxon>Gunneridae</taxon>
        <taxon>Pentapetalae</taxon>
        <taxon>rosids</taxon>
        <taxon>fabids</taxon>
        <taxon>Fabales</taxon>
        <taxon>Fabaceae</taxon>
        <taxon>Papilionoideae</taxon>
        <taxon>50 kb inversion clade</taxon>
        <taxon>genistoids sensu lato</taxon>
        <taxon>core genistoids</taxon>
        <taxon>Genisteae</taxon>
        <taxon>Lupinus</taxon>
    </lineage>
</organism>
<name>A0A394DMG8_LUPAN</name>
<feature type="domain" description="C2H2-type" evidence="7">
    <location>
        <begin position="70"/>
        <end position="97"/>
    </location>
</feature>
<dbReference type="STRING" id="3871.A0A394DMG8"/>
<protein>
    <recommendedName>
        <fullName evidence="7">C2H2-type domain-containing protein</fullName>
    </recommendedName>
</protein>
<keyword evidence="5" id="KW-0539">Nucleus</keyword>
<dbReference type="InterPro" id="IPR013087">
    <property type="entry name" value="Znf_C2H2_type"/>
</dbReference>
<dbReference type="Pfam" id="PF13912">
    <property type="entry name" value="zf-C2H2_6"/>
    <property type="match status" value="1"/>
</dbReference>
<dbReference type="GO" id="GO:0005634">
    <property type="term" value="C:nucleus"/>
    <property type="evidence" value="ECO:0007669"/>
    <property type="project" value="UniProtKB-SubCell"/>
</dbReference>
<sequence>MSNPPSVGNFVGRKLKRKIEESSIIKQDLHLSLSLNLSSNYAIHESSSKPSFKSLKSNVDLGFDSKEHQFCCKFCDKKFLSPQALGGHQNTHRRERILSMTEKEFPMSTFGLSAYSCSCPSIANHHFHGSPLHHKGHMHLMAHMNHMPWRSFEFGGGNKELHNTNFSANQFGMTSNSLGRCVETPQRLNHRDIDQVPSLTRYVLNRSITTNGDLEGLP</sequence>
<evidence type="ECO:0000313" key="8">
    <source>
        <dbReference type="EMBL" id="OIW21021.1"/>
    </source>
</evidence>
<dbReference type="EMBL" id="MLAU01017777">
    <property type="protein sequence ID" value="OIW21021.1"/>
    <property type="molecule type" value="Genomic_DNA"/>
</dbReference>
<dbReference type="SUPFAM" id="SSF57667">
    <property type="entry name" value="beta-beta-alpha zinc fingers"/>
    <property type="match status" value="1"/>
</dbReference>
<dbReference type="InterPro" id="IPR036236">
    <property type="entry name" value="Znf_C2H2_sf"/>
</dbReference>
<dbReference type="AlphaFoldDB" id="A0A394DMG8"/>
<dbReference type="Gramene" id="OIW21021">
    <property type="protein sequence ID" value="OIW21021"/>
    <property type="gene ID" value="TanjilG_27384"/>
</dbReference>
<dbReference type="PANTHER" id="PTHR47287">
    <property type="entry name" value="C2H2 AND C2HC ZINC FINGERS SUPERFAMILY PROTEIN"/>
    <property type="match status" value="1"/>
</dbReference>
<dbReference type="GO" id="GO:0008270">
    <property type="term" value="F:zinc ion binding"/>
    <property type="evidence" value="ECO:0007669"/>
    <property type="project" value="UniProtKB-KW"/>
</dbReference>
<dbReference type="Gene3D" id="3.30.160.60">
    <property type="entry name" value="Classic Zinc Finger"/>
    <property type="match status" value="1"/>
</dbReference>
<evidence type="ECO:0000313" key="9">
    <source>
        <dbReference type="Proteomes" id="UP000188354"/>
    </source>
</evidence>
<accession>A0A394DMG8</accession>